<evidence type="ECO:0000259" key="1">
    <source>
        <dbReference type="PROSITE" id="PS50172"/>
    </source>
</evidence>
<name>A0A183I7E6_9BILA</name>
<evidence type="ECO:0000313" key="2">
    <source>
        <dbReference type="EMBL" id="VDP23088.1"/>
    </source>
</evidence>
<dbReference type="Proteomes" id="UP000267606">
    <property type="component" value="Unassembled WGS sequence"/>
</dbReference>
<dbReference type="GO" id="GO:0003887">
    <property type="term" value="F:DNA-directed DNA polymerase activity"/>
    <property type="evidence" value="ECO:0007669"/>
    <property type="project" value="TreeGrafter"/>
</dbReference>
<dbReference type="STRING" id="387005.A0A183I7E6"/>
<dbReference type="InterPro" id="IPR001357">
    <property type="entry name" value="BRCT_dom"/>
</dbReference>
<dbReference type="PANTHER" id="PTHR45990">
    <property type="entry name" value="DNA REPAIR PROTEIN REV1"/>
    <property type="match status" value="1"/>
</dbReference>
<dbReference type="GO" id="GO:0017125">
    <property type="term" value="F:deoxycytidyl transferase activity"/>
    <property type="evidence" value="ECO:0007669"/>
    <property type="project" value="TreeGrafter"/>
</dbReference>
<evidence type="ECO:0000313" key="3">
    <source>
        <dbReference type="Proteomes" id="UP000267606"/>
    </source>
</evidence>
<dbReference type="Pfam" id="PF00533">
    <property type="entry name" value="BRCT"/>
    <property type="match status" value="1"/>
</dbReference>
<dbReference type="EMBL" id="UZAJ01042563">
    <property type="protein sequence ID" value="VDP23088.1"/>
    <property type="molecule type" value="Genomic_DNA"/>
</dbReference>
<dbReference type="Gene3D" id="3.40.50.10190">
    <property type="entry name" value="BRCT domain"/>
    <property type="match status" value="1"/>
</dbReference>
<keyword evidence="3" id="KW-1185">Reference proteome</keyword>
<accession>A0A183I7E6</accession>
<dbReference type="GO" id="GO:0005634">
    <property type="term" value="C:nucleus"/>
    <property type="evidence" value="ECO:0007669"/>
    <property type="project" value="TreeGrafter"/>
</dbReference>
<protein>
    <submittedName>
        <fullName evidence="4">BRCT domain-containing protein</fullName>
    </submittedName>
</protein>
<dbReference type="PANTHER" id="PTHR45990:SF1">
    <property type="entry name" value="DNA REPAIR PROTEIN REV1"/>
    <property type="match status" value="1"/>
</dbReference>
<dbReference type="WBParaSite" id="OFLC_0001567101-mRNA-1">
    <property type="protein sequence ID" value="OFLC_0001567101-mRNA-1"/>
    <property type="gene ID" value="OFLC_0001567101"/>
</dbReference>
<dbReference type="SUPFAM" id="SSF52113">
    <property type="entry name" value="BRCT domain"/>
    <property type="match status" value="1"/>
</dbReference>
<proteinExistence type="predicted"/>
<dbReference type="AlphaFoldDB" id="A0A183I7E6"/>
<reference evidence="4" key="1">
    <citation type="submission" date="2016-06" db="UniProtKB">
        <authorList>
            <consortium name="WormBaseParasite"/>
        </authorList>
    </citation>
    <scope>IDENTIFICATION</scope>
</reference>
<organism evidence="4">
    <name type="scientific">Onchocerca flexuosa</name>
    <dbReference type="NCBI Taxonomy" id="387005"/>
    <lineage>
        <taxon>Eukaryota</taxon>
        <taxon>Metazoa</taxon>
        <taxon>Ecdysozoa</taxon>
        <taxon>Nematoda</taxon>
        <taxon>Chromadorea</taxon>
        <taxon>Rhabditida</taxon>
        <taxon>Spirurina</taxon>
        <taxon>Spiruromorpha</taxon>
        <taxon>Filarioidea</taxon>
        <taxon>Onchocercidae</taxon>
        <taxon>Onchocerca</taxon>
    </lineage>
</organism>
<sequence length="105" mass="12453">MAIQVIIFTFFPKMGGDKVKEDFRPKLYRLLKIVIAKKYNPPAAELRKLIRMHGGEFHIYYKYGTTTYTVATHLATGKVKKLRMEEKVIHPRWLIDRLRVKFLET</sequence>
<reference evidence="2 3" key="2">
    <citation type="submission" date="2018-11" db="EMBL/GenBank/DDBJ databases">
        <authorList>
            <consortium name="Pathogen Informatics"/>
        </authorList>
    </citation>
    <scope>NUCLEOTIDE SEQUENCE [LARGE SCALE GENOMIC DNA]</scope>
</reference>
<dbReference type="GO" id="GO:0042276">
    <property type="term" value="P:error-prone translesion synthesis"/>
    <property type="evidence" value="ECO:0007669"/>
    <property type="project" value="TreeGrafter"/>
</dbReference>
<gene>
    <name evidence="2" type="ORF">OFLC_LOCUS15658</name>
</gene>
<dbReference type="PROSITE" id="PS50172">
    <property type="entry name" value="BRCT"/>
    <property type="match status" value="1"/>
</dbReference>
<dbReference type="SMART" id="SM00292">
    <property type="entry name" value="BRCT"/>
    <property type="match status" value="1"/>
</dbReference>
<dbReference type="InterPro" id="IPR036420">
    <property type="entry name" value="BRCT_dom_sf"/>
</dbReference>
<feature type="domain" description="BRCT" evidence="1">
    <location>
        <begin position="23"/>
        <end position="105"/>
    </location>
</feature>
<evidence type="ECO:0000313" key="4">
    <source>
        <dbReference type="WBParaSite" id="OFLC_0001567101-mRNA-1"/>
    </source>
</evidence>
<dbReference type="GO" id="GO:0070987">
    <property type="term" value="P:error-free translesion synthesis"/>
    <property type="evidence" value="ECO:0007669"/>
    <property type="project" value="TreeGrafter"/>
</dbReference>